<comment type="pathway">
    <text evidence="2">Siderophore biosynthesis; mycobactin biosynthesis.</text>
</comment>
<dbReference type="PANTHER" id="PTHR31438:SF1">
    <property type="entry name" value="LYSINE N-ACYLTRANSFERASE C17G9.06C-RELATED"/>
    <property type="match status" value="1"/>
</dbReference>
<evidence type="ECO:0000256" key="4">
    <source>
        <dbReference type="ARBA" id="ARBA00023251"/>
    </source>
</evidence>
<sequence length="229" mass="25017">MTTHTPADPSAPLPRVPAHDDPAVRTGPAPWTATVAGSAVTLAALPARADEHGELVHDWMNRAHVAPWWQLDRSLDEIRAYLTGLTHLQPWIVYADGRPFGYVETYRAVEDDLASYYAARPGDVGWHLLIGPEDVLGSGLARLLGHAFLAYLFTRGDRVVCEPDVRNARMHAFCRRLGFEAMAEIGLPDKRALLMSCSRQAYAELFPAGTAVIGNAHGQWNGQGVNTDA</sequence>
<dbReference type="UniPathway" id="UPA00011"/>
<keyword evidence="4" id="KW-0046">Antibiotic resistance</keyword>
<dbReference type="InterPro" id="IPR016181">
    <property type="entry name" value="Acyl_CoA_acyltransferase"/>
</dbReference>
<dbReference type="GO" id="GO:0046677">
    <property type="term" value="P:response to antibiotic"/>
    <property type="evidence" value="ECO:0007669"/>
    <property type="project" value="UniProtKB-KW"/>
</dbReference>
<reference evidence="8 9" key="1">
    <citation type="submission" date="2018-06" db="EMBL/GenBank/DDBJ databases">
        <title>Phytoactinopolyspora halophila sp. nov., a novel halophilic actinomycete isolated from a saline soil in China.</title>
        <authorList>
            <person name="Tang S.-K."/>
        </authorList>
    </citation>
    <scope>NUCLEOTIDE SEQUENCE [LARGE SCALE GENOMIC DNA]</scope>
    <source>
        <strain evidence="8 9">YIM 96934</strain>
    </source>
</reference>
<feature type="region of interest" description="Disordered" evidence="6">
    <location>
        <begin position="1"/>
        <end position="27"/>
    </location>
</feature>
<evidence type="ECO:0000259" key="7">
    <source>
        <dbReference type="PROSITE" id="PS51186"/>
    </source>
</evidence>
<name>A0A329QNR3_9ACTN</name>
<dbReference type="PROSITE" id="PS51186">
    <property type="entry name" value="GNAT"/>
    <property type="match status" value="1"/>
</dbReference>
<dbReference type="SMART" id="SM01006">
    <property type="entry name" value="AlcB"/>
    <property type="match status" value="1"/>
</dbReference>
<dbReference type="GO" id="GO:0019290">
    <property type="term" value="P:siderophore biosynthetic process"/>
    <property type="evidence" value="ECO:0007669"/>
    <property type="project" value="InterPro"/>
</dbReference>
<dbReference type="GO" id="GO:0016410">
    <property type="term" value="F:N-acyltransferase activity"/>
    <property type="evidence" value="ECO:0007669"/>
    <property type="project" value="TreeGrafter"/>
</dbReference>
<dbReference type="EMBL" id="QMIG01000010">
    <property type="protein sequence ID" value="RAW14014.1"/>
    <property type="molecule type" value="Genomic_DNA"/>
</dbReference>
<comment type="caution">
    <text evidence="8">The sequence shown here is derived from an EMBL/GenBank/DDBJ whole genome shotgun (WGS) entry which is preliminary data.</text>
</comment>
<accession>A0A329QNR3</accession>
<evidence type="ECO:0000313" key="8">
    <source>
        <dbReference type="EMBL" id="RAW14014.1"/>
    </source>
</evidence>
<evidence type="ECO:0000256" key="2">
    <source>
        <dbReference type="ARBA" id="ARBA00005102"/>
    </source>
</evidence>
<comment type="function">
    <text evidence="1">Acyltransferase required for the direct transfer of medium- to long-chain fatty acyl moieties from a carrier protein (MbtL) on to the epsilon-amino group of lysine residue in the mycobactin core.</text>
</comment>
<evidence type="ECO:0000256" key="3">
    <source>
        <dbReference type="ARBA" id="ARBA00020586"/>
    </source>
</evidence>
<organism evidence="8 9">
    <name type="scientific">Phytoactinopolyspora halophila</name>
    <dbReference type="NCBI Taxonomy" id="1981511"/>
    <lineage>
        <taxon>Bacteria</taxon>
        <taxon>Bacillati</taxon>
        <taxon>Actinomycetota</taxon>
        <taxon>Actinomycetes</taxon>
        <taxon>Jiangellales</taxon>
        <taxon>Jiangellaceae</taxon>
        <taxon>Phytoactinopolyspora</taxon>
    </lineage>
</organism>
<dbReference type="SUPFAM" id="SSF55729">
    <property type="entry name" value="Acyl-CoA N-acyltransferases (Nat)"/>
    <property type="match status" value="1"/>
</dbReference>
<evidence type="ECO:0000256" key="1">
    <source>
        <dbReference type="ARBA" id="ARBA00003818"/>
    </source>
</evidence>
<dbReference type="InterPro" id="IPR019432">
    <property type="entry name" value="Acyltransferase_MbtK/IucB-like"/>
</dbReference>
<keyword evidence="8" id="KW-0808">Transferase</keyword>
<evidence type="ECO:0000256" key="6">
    <source>
        <dbReference type="SAM" id="MobiDB-lite"/>
    </source>
</evidence>
<dbReference type="Proteomes" id="UP000250462">
    <property type="component" value="Unassembled WGS sequence"/>
</dbReference>
<dbReference type="RefSeq" id="WP_112258436.1">
    <property type="nucleotide sequence ID" value="NZ_QMIG01000010.1"/>
</dbReference>
<dbReference type="PANTHER" id="PTHR31438">
    <property type="entry name" value="LYSINE N-ACYLTRANSFERASE C17G9.06C-RELATED"/>
    <property type="match status" value="1"/>
</dbReference>
<evidence type="ECO:0000313" key="9">
    <source>
        <dbReference type="Proteomes" id="UP000250462"/>
    </source>
</evidence>
<dbReference type="Gene3D" id="3.40.630.30">
    <property type="match status" value="1"/>
</dbReference>
<proteinExistence type="predicted"/>
<dbReference type="OrthoDB" id="5177616at2"/>
<dbReference type="AlphaFoldDB" id="A0A329QNR3"/>
<protein>
    <recommendedName>
        <fullName evidence="3">Lysine N-acyltransferase MbtK</fullName>
    </recommendedName>
    <alternativeName>
        <fullName evidence="5">Mycobactin synthase protein K</fullName>
    </alternativeName>
</protein>
<gene>
    <name evidence="8" type="ORF">DPM12_11300</name>
</gene>
<keyword evidence="9" id="KW-1185">Reference proteome</keyword>
<evidence type="ECO:0000256" key="5">
    <source>
        <dbReference type="ARBA" id="ARBA00031122"/>
    </source>
</evidence>
<dbReference type="Pfam" id="PF13523">
    <property type="entry name" value="Acetyltransf_8"/>
    <property type="match status" value="1"/>
</dbReference>
<dbReference type="InterPro" id="IPR000182">
    <property type="entry name" value="GNAT_dom"/>
</dbReference>
<feature type="domain" description="N-acetyltransferase" evidence="7">
    <location>
        <begin position="40"/>
        <end position="200"/>
    </location>
</feature>